<evidence type="ECO:0000313" key="1">
    <source>
        <dbReference type="EnsemblPlants" id="OMERI11G11040.1"/>
    </source>
</evidence>
<organism evidence="1">
    <name type="scientific">Oryza meridionalis</name>
    <dbReference type="NCBI Taxonomy" id="40149"/>
    <lineage>
        <taxon>Eukaryota</taxon>
        <taxon>Viridiplantae</taxon>
        <taxon>Streptophyta</taxon>
        <taxon>Embryophyta</taxon>
        <taxon>Tracheophyta</taxon>
        <taxon>Spermatophyta</taxon>
        <taxon>Magnoliopsida</taxon>
        <taxon>Liliopsida</taxon>
        <taxon>Poales</taxon>
        <taxon>Poaceae</taxon>
        <taxon>BOP clade</taxon>
        <taxon>Oryzoideae</taxon>
        <taxon>Oryzeae</taxon>
        <taxon>Oryzinae</taxon>
        <taxon>Oryza</taxon>
    </lineage>
</organism>
<reference evidence="1" key="2">
    <citation type="submission" date="2018-05" db="EMBL/GenBank/DDBJ databases">
        <title>OmerRS3 (Oryza meridionalis Reference Sequence Version 3).</title>
        <authorList>
            <person name="Zhang J."/>
            <person name="Kudrna D."/>
            <person name="Lee S."/>
            <person name="Talag J."/>
            <person name="Welchert J."/>
            <person name="Wing R.A."/>
        </authorList>
    </citation>
    <scope>NUCLEOTIDE SEQUENCE [LARGE SCALE GENOMIC DNA]</scope>
    <source>
        <strain evidence="1">cv. OR44</strain>
    </source>
</reference>
<proteinExistence type="predicted"/>
<dbReference type="Gramene" id="OMERI11G11040.1">
    <property type="protein sequence ID" value="OMERI11G11040.1"/>
    <property type="gene ID" value="OMERI11G11040"/>
</dbReference>
<evidence type="ECO:0000313" key="2">
    <source>
        <dbReference type="Proteomes" id="UP000008021"/>
    </source>
</evidence>
<dbReference type="Proteomes" id="UP000008021">
    <property type="component" value="Chromosome 11"/>
</dbReference>
<dbReference type="AlphaFoldDB" id="A0A0E0F5N3"/>
<dbReference type="EnsemblPlants" id="OMERI11G11040.1">
    <property type="protein sequence ID" value="OMERI11G11040.1"/>
    <property type="gene ID" value="OMERI11G11040"/>
</dbReference>
<protein>
    <submittedName>
        <fullName evidence="1">Uncharacterized protein</fullName>
    </submittedName>
</protein>
<keyword evidence="2" id="KW-1185">Reference proteome</keyword>
<name>A0A0E0F5N3_9ORYZ</name>
<dbReference type="HOGENOM" id="CLU_2907940_0_0_1"/>
<sequence>MARGSTLLLLRFYLRFRLISCPASRRRFGIWLICSPAGGDNEREHAGAAVTTTSRVVCCCFY</sequence>
<accession>A0A0E0F5N3</accession>
<reference evidence="1" key="1">
    <citation type="submission" date="2015-04" db="UniProtKB">
        <authorList>
            <consortium name="EnsemblPlants"/>
        </authorList>
    </citation>
    <scope>IDENTIFICATION</scope>
</reference>